<keyword evidence="2" id="KW-0560">Oxidoreductase</keyword>
<dbReference type="Gene3D" id="3.40.50.720">
    <property type="entry name" value="NAD(P)-binding Rossmann-like Domain"/>
    <property type="match status" value="1"/>
</dbReference>
<feature type="region of interest" description="Disordered" evidence="3">
    <location>
        <begin position="1"/>
        <end position="26"/>
    </location>
</feature>
<dbReference type="eggNOG" id="KOG1124">
    <property type="taxonomic scope" value="Eukaryota"/>
</dbReference>
<dbReference type="GO" id="GO:0035336">
    <property type="term" value="P:long-chain fatty-acyl-CoA metabolic process"/>
    <property type="evidence" value="ECO:0007669"/>
    <property type="project" value="TreeGrafter"/>
</dbReference>
<dbReference type="Gene3D" id="1.25.40.10">
    <property type="entry name" value="Tetratricopeptide repeat domain"/>
    <property type="match status" value="2"/>
</dbReference>
<dbReference type="SUPFAM" id="SSF48452">
    <property type="entry name" value="TPR-like"/>
    <property type="match status" value="1"/>
</dbReference>
<dbReference type="STRING" id="400682.A0A1X7T3L9"/>
<name>A0A1X7T3L9_AMPQE</name>
<dbReference type="Pfam" id="PF13181">
    <property type="entry name" value="TPR_8"/>
    <property type="match status" value="1"/>
</dbReference>
<dbReference type="EC" id="1.2.1.84" evidence="2"/>
<feature type="repeat" description="TPR" evidence="1">
    <location>
        <begin position="200"/>
        <end position="233"/>
    </location>
</feature>
<dbReference type="Pfam" id="PF07993">
    <property type="entry name" value="NAD_binding_4"/>
    <property type="match status" value="1"/>
</dbReference>
<dbReference type="SMART" id="SM00028">
    <property type="entry name" value="TPR"/>
    <property type="match status" value="3"/>
</dbReference>
<keyword evidence="2" id="KW-1133">Transmembrane helix</keyword>
<evidence type="ECO:0000313" key="5">
    <source>
        <dbReference type="EnsemblMetazoa" id="Aqu2.1.09065_001"/>
    </source>
</evidence>
<evidence type="ECO:0000256" key="2">
    <source>
        <dbReference type="RuleBase" id="RU363097"/>
    </source>
</evidence>
<comment type="similarity">
    <text evidence="2">Belongs to the fatty acyl-CoA reductase family.</text>
</comment>
<dbReference type="PROSITE" id="PS50005">
    <property type="entry name" value="TPR"/>
    <property type="match status" value="2"/>
</dbReference>
<dbReference type="InParanoid" id="A0A1X7T3L9"/>
<dbReference type="PANTHER" id="PTHR11011">
    <property type="entry name" value="MALE STERILITY PROTEIN 2-RELATED"/>
    <property type="match status" value="1"/>
</dbReference>
<keyword evidence="2" id="KW-0443">Lipid metabolism</keyword>
<dbReference type="InterPro" id="IPR036291">
    <property type="entry name" value="NAD(P)-bd_dom_sf"/>
</dbReference>
<dbReference type="InterPro" id="IPR013120">
    <property type="entry name" value="FAR_NAD-bd"/>
</dbReference>
<reference evidence="5" key="1">
    <citation type="submission" date="2017-05" db="UniProtKB">
        <authorList>
            <consortium name="EnsemblMetazoa"/>
        </authorList>
    </citation>
    <scope>IDENTIFICATION</scope>
</reference>
<dbReference type="GO" id="GO:0080019">
    <property type="term" value="F:alcohol-forming very long-chain fatty acyl-CoA reductase activity"/>
    <property type="evidence" value="ECO:0007669"/>
    <property type="project" value="InterPro"/>
</dbReference>
<evidence type="ECO:0000256" key="3">
    <source>
        <dbReference type="SAM" id="MobiDB-lite"/>
    </source>
</evidence>
<accession>A0A1X7T3L9</accession>
<dbReference type="AlphaFoldDB" id="A0A1X7T3L9"/>
<feature type="transmembrane region" description="Helical" evidence="2">
    <location>
        <begin position="415"/>
        <end position="437"/>
    </location>
</feature>
<keyword evidence="2" id="KW-0444">Lipid biosynthesis</keyword>
<dbReference type="OrthoDB" id="1658288at2759"/>
<dbReference type="InterPro" id="IPR026055">
    <property type="entry name" value="FAR"/>
</dbReference>
<keyword evidence="2" id="KW-0472">Membrane</keyword>
<proteinExistence type="inferred from homology"/>
<protein>
    <recommendedName>
        <fullName evidence="2">Fatty acyl-CoA reductase</fullName>
        <ecNumber evidence="2">1.2.1.84</ecNumber>
    </recommendedName>
</protein>
<comment type="function">
    <text evidence="2">Catalyzes the reduction of fatty acyl-CoA to fatty alcohols.</text>
</comment>
<evidence type="ECO:0000256" key="1">
    <source>
        <dbReference type="PROSITE-ProRule" id="PRU00339"/>
    </source>
</evidence>
<dbReference type="InterPro" id="IPR019734">
    <property type="entry name" value="TPR_rpt"/>
</dbReference>
<comment type="catalytic activity">
    <reaction evidence="2">
        <text>a long-chain fatty acyl-CoA + 2 NADPH + 2 H(+) = a long-chain primary fatty alcohol + 2 NADP(+) + CoA</text>
        <dbReference type="Rhea" id="RHEA:52716"/>
        <dbReference type="ChEBI" id="CHEBI:15378"/>
        <dbReference type="ChEBI" id="CHEBI:57287"/>
        <dbReference type="ChEBI" id="CHEBI:57783"/>
        <dbReference type="ChEBI" id="CHEBI:58349"/>
        <dbReference type="ChEBI" id="CHEBI:77396"/>
        <dbReference type="ChEBI" id="CHEBI:83139"/>
        <dbReference type="EC" id="1.2.1.84"/>
    </reaction>
</comment>
<dbReference type="PANTHER" id="PTHR11011:SF45">
    <property type="entry name" value="FATTY ACYL-COA REDUCTASE CG8306-RELATED"/>
    <property type="match status" value="1"/>
</dbReference>
<feature type="compositionally biased region" description="Basic and acidic residues" evidence="3">
    <location>
        <begin position="1"/>
        <end position="17"/>
    </location>
</feature>
<dbReference type="SUPFAM" id="SSF51735">
    <property type="entry name" value="NAD(P)-binding Rossmann-fold domains"/>
    <property type="match status" value="1"/>
</dbReference>
<organism evidence="5">
    <name type="scientific">Amphimedon queenslandica</name>
    <name type="common">Sponge</name>
    <dbReference type="NCBI Taxonomy" id="400682"/>
    <lineage>
        <taxon>Eukaryota</taxon>
        <taxon>Metazoa</taxon>
        <taxon>Porifera</taxon>
        <taxon>Demospongiae</taxon>
        <taxon>Heteroscleromorpha</taxon>
        <taxon>Haplosclerida</taxon>
        <taxon>Niphatidae</taxon>
        <taxon>Amphimedon</taxon>
    </lineage>
</organism>
<keyword evidence="1" id="KW-0802">TPR repeat</keyword>
<keyword evidence="2" id="KW-0521">NADP</keyword>
<feature type="repeat" description="TPR" evidence="1">
    <location>
        <begin position="98"/>
        <end position="131"/>
    </location>
</feature>
<keyword evidence="2" id="KW-0812">Transmembrane</keyword>
<dbReference type="EnsemblMetazoa" id="Aqu2.1.09065_001">
    <property type="protein sequence ID" value="Aqu2.1.09065_001"/>
    <property type="gene ID" value="Aqu2.1.09065"/>
</dbReference>
<dbReference type="GO" id="GO:0005777">
    <property type="term" value="C:peroxisome"/>
    <property type="evidence" value="ECO:0007669"/>
    <property type="project" value="TreeGrafter"/>
</dbReference>
<sequence length="444" mass="49867">MKTNKRDTGKRDMDTGKTMDPIRPLTGVGPSNIIGSVLGGNSVGPSSIGTSANNSIINLDLSSIPSLPSVMNENTSEIDNLTNQIAASRSRDSKRDTAEYLVERGILYRKLGFLEEAMKDFTEALEVCSFLSTPHWERHLLFLVLGKEKSAVDELTQLLKKDANHGLGFLSKGILLAKRGDLSSAIDNITRAIWKDDKNPKLIFLRAELREKRGETEAAMSDYATVVKLQPNNEEALIRQAKHRFNKRWFKDDMWNMVTPSLLEGRPNTYTYSKSLGEQIIMEEAHDLPVAILRPSIIGAAVKDPLPGWIDCFHGPGGLFVATGKGLLRVLRADINGKADIVPVDFVNNMLLSVGWATAMNKSKDIKVYHSNTGTQNPITWIQLYPLVIKSYYDNPFDWIFHRPKIYLCRPAFSWPLWHLFLHSIPAYVMDFIFTLLGKKAMYV</sequence>
<dbReference type="GO" id="GO:0102965">
    <property type="term" value="F:alcohol-forming long-chain fatty acyl-CoA reductase activity"/>
    <property type="evidence" value="ECO:0007669"/>
    <property type="project" value="UniProtKB-EC"/>
</dbReference>
<dbReference type="InterPro" id="IPR011990">
    <property type="entry name" value="TPR-like_helical_dom_sf"/>
</dbReference>
<evidence type="ECO:0000259" key="4">
    <source>
        <dbReference type="Pfam" id="PF07993"/>
    </source>
</evidence>
<feature type="domain" description="Thioester reductase (TE)" evidence="4">
    <location>
        <begin position="241"/>
        <end position="350"/>
    </location>
</feature>